<sequence length="250" mass="29247">MSKLLIDDYPIQVLPKLAEHIGLNEAIILQQMHYWLNASKHSHDDKKWIYNSYKNWEKQFPFWSNVTIRRTISSLEKQNLLFTGNFNKAGFDKTKWYSINYEVLEGVSKRVAQNEQTNVSKRANGDAQNEQTNTIDYTETSTDSIDTSKIFEYISKELHPVSNMLQVENLDYEINQIKNDAYEITKTAVDYCREKDKGIPYLISILKNWNKEGIDTVEKATAKVTPKQRKQSKDQTEDFLEKKRQEIYGG</sequence>
<dbReference type="SUPFAM" id="SSF158499">
    <property type="entry name" value="DnaD domain-like"/>
    <property type="match status" value="1"/>
</dbReference>
<reference evidence="4 5" key="1">
    <citation type="submission" date="2023-03" db="EMBL/GenBank/DDBJ databases">
        <title>Bacterial isolates from washroom surfaces on a university campus.</title>
        <authorList>
            <person name="Holman D.B."/>
            <person name="Gzyl K.E."/>
            <person name="Taheri A.E."/>
        </authorList>
    </citation>
    <scope>NUCLEOTIDE SEQUENCE [LARGE SCALE GENOMIC DNA]</scope>
    <source>
        <strain evidence="4 5">RD01</strain>
    </source>
</reference>
<feature type="domain" description="DnaB/C C-terminal" evidence="3">
    <location>
        <begin position="166"/>
        <end position="222"/>
    </location>
</feature>
<feature type="region of interest" description="Disordered" evidence="2">
    <location>
        <begin position="221"/>
        <end position="250"/>
    </location>
</feature>
<dbReference type="Gene3D" id="1.10.10.630">
    <property type="entry name" value="DnaD domain-like"/>
    <property type="match status" value="1"/>
</dbReference>
<protein>
    <submittedName>
        <fullName evidence="4">DnaD domain protein</fullName>
    </submittedName>
</protein>
<evidence type="ECO:0000313" key="5">
    <source>
        <dbReference type="Proteomes" id="UP001159200"/>
    </source>
</evidence>
<dbReference type="InterPro" id="IPR006343">
    <property type="entry name" value="DnaB/C_C"/>
</dbReference>
<accession>A0ABT6IZJ2</accession>
<evidence type="ECO:0000313" key="4">
    <source>
        <dbReference type="EMBL" id="MDH5157927.1"/>
    </source>
</evidence>
<dbReference type="Pfam" id="PF07261">
    <property type="entry name" value="DnaB_2"/>
    <property type="match status" value="1"/>
</dbReference>
<evidence type="ECO:0000256" key="1">
    <source>
        <dbReference type="ARBA" id="ARBA00093462"/>
    </source>
</evidence>
<evidence type="ECO:0000259" key="3">
    <source>
        <dbReference type="Pfam" id="PF07261"/>
    </source>
</evidence>
<dbReference type="Proteomes" id="UP001159200">
    <property type="component" value="Unassembled WGS sequence"/>
</dbReference>
<dbReference type="RefSeq" id="WP_280561660.1">
    <property type="nucleotide sequence ID" value="NZ_JAROYJ010000008.1"/>
</dbReference>
<dbReference type="EMBL" id="JAROYR010000007">
    <property type="protein sequence ID" value="MDH5157927.1"/>
    <property type="molecule type" value="Genomic_DNA"/>
</dbReference>
<organism evidence="4 5">
    <name type="scientific">Staphylococcus cohnii</name>
    <dbReference type="NCBI Taxonomy" id="29382"/>
    <lineage>
        <taxon>Bacteria</taxon>
        <taxon>Bacillati</taxon>
        <taxon>Bacillota</taxon>
        <taxon>Bacilli</taxon>
        <taxon>Bacillales</taxon>
        <taxon>Staphylococcaceae</taxon>
        <taxon>Staphylococcus</taxon>
        <taxon>Staphylococcus cohnii species complex</taxon>
    </lineage>
</organism>
<comment type="caution">
    <text evidence="4">The sequence shown here is derived from an EMBL/GenBank/DDBJ whole genome shotgun (WGS) entry which is preliminary data.</text>
</comment>
<dbReference type="NCBIfam" id="TIGR01446">
    <property type="entry name" value="DnaD_dom"/>
    <property type="match status" value="1"/>
</dbReference>
<proteinExistence type="inferred from homology"/>
<dbReference type="InterPro" id="IPR034829">
    <property type="entry name" value="DnaD-like_sf"/>
</dbReference>
<name>A0ABT6IZJ2_9STAP</name>
<feature type="compositionally biased region" description="Basic and acidic residues" evidence="2">
    <location>
        <begin position="231"/>
        <end position="250"/>
    </location>
</feature>
<comment type="similarity">
    <text evidence="1">Belongs to the DnaB/DnaD family.</text>
</comment>
<gene>
    <name evidence="4" type="ORF">P5X59_06275</name>
</gene>
<keyword evidence="5" id="KW-1185">Reference proteome</keyword>
<evidence type="ECO:0000256" key="2">
    <source>
        <dbReference type="SAM" id="MobiDB-lite"/>
    </source>
</evidence>